<dbReference type="InterPro" id="IPR000298">
    <property type="entry name" value="Cyt_c_oxidase-like_su3"/>
</dbReference>
<dbReference type="OrthoDB" id="9810850at2"/>
<dbReference type="STRING" id="1492898.SY85_23670"/>
<protein>
    <recommendedName>
        <fullName evidence="7">Heme-copper oxidase subunit III family profile domain-containing protein</fullName>
    </recommendedName>
</protein>
<comment type="similarity">
    <text evidence="5">Belongs to the cytochrome c oxidase subunit 3 family.</text>
</comment>
<reference evidence="8 9" key="2">
    <citation type="journal article" date="2016" name="Int. J. Syst. Evol. Microbiol.">
        <title>Flavisolibacter tropicus sp. nov., isolated from tropical soil.</title>
        <authorList>
            <person name="Lee J.J."/>
            <person name="Kang M.S."/>
            <person name="Kim G.S."/>
            <person name="Lee C.S."/>
            <person name="Lim S."/>
            <person name="Lee J."/>
            <person name="Roh S.H."/>
            <person name="Kang H."/>
            <person name="Ha J.M."/>
            <person name="Bae S."/>
            <person name="Jung H.Y."/>
            <person name="Kim M.K."/>
        </authorList>
    </citation>
    <scope>NUCLEOTIDE SEQUENCE [LARGE SCALE GENOMIC DNA]</scope>
    <source>
        <strain evidence="8 9">LCS9</strain>
    </source>
</reference>
<accession>A0A172U0Z8</accession>
<feature type="transmembrane region" description="Helical" evidence="6">
    <location>
        <begin position="181"/>
        <end position="198"/>
    </location>
</feature>
<organism evidence="8 9">
    <name type="scientific">Flavisolibacter tropicus</name>
    <dbReference type="NCBI Taxonomy" id="1492898"/>
    <lineage>
        <taxon>Bacteria</taxon>
        <taxon>Pseudomonadati</taxon>
        <taxon>Bacteroidota</taxon>
        <taxon>Chitinophagia</taxon>
        <taxon>Chitinophagales</taxon>
        <taxon>Chitinophagaceae</taxon>
        <taxon>Flavisolibacter</taxon>
    </lineage>
</organism>
<evidence type="ECO:0000259" key="7">
    <source>
        <dbReference type="PROSITE" id="PS50253"/>
    </source>
</evidence>
<proteinExistence type="inferred from homology"/>
<evidence type="ECO:0000256" key="1">
    <source>
        <dbReference type="ARBA" id="ARBA00004141"/>
    </source>
</evidence>
<comment type="subcellular location">
    <subcellularLocation>
        <location evidence="5">Cell membrane</location>
        <topology evidence="5">Multi-pass membrane protein</topology>
    </subcellularLocation>
    <subcellularLocation>
        <location evidence="1">Membrane</location>
        <topology evidence="1">Multi-pass membrane protein</topology>
    </subcellularLocation>
</comment>
<keyword evidence="3 6" id="KW-1133">Transmembrane helix</keyword>
<feature type="domain" description="Heme-copper oxidase subunit III family profile" evidence="7">
    <location>
        <begin position="25"/>
        <end position="201"/>
    </location>
</feature>
<dbReference type="GO" id="GO:0005886">
    <property type="term" value="C:plasma membrane"/>
    <property type="evidence" value="ECO:0007669"/>
    <property type="project" value="UniProtKB-SubCell"/>
</dbReference>
<dbReference type="KEGG" id="fla:SY85_23670"/>
<dbReference type="Gene3D" id="1.20.120.80">
    <property type="entry name" value="Cytochrome c oxidase, subunit III, four-helix bundle"/>
    <property type="match status" value="1"/>
</dbReference>
<evidence type="ECO:0000256" key="3">
    <source>
        <dbReference type="ARBA" id="ARBA00022989"/>
    </source>
</evidence>
<feature type="transmembrane region" description="Helical" evidence="6">
    <location>
        <begin position="127"/>
        <end position="151"/>
    </location>
</feature>
<dbReference type="AlphaFoldDB" id="A0A172U0Z8"/>
<evidence type="ECO:0000256" key="6">
    <source>
        <dbReference type="SAM" id="Phobius"/>
    </source>
</evidence>
<reference evidence="9" key="1">
    <citation type="submission" date="2015-01" db="EMBL/GenBank/DDBJ databases">
        <title>Flavisolibacter sp./LCS9/ whole genome sequencing.</title>
        <authorList>
            <person name="Kim M.K."/>
            <person name="Srinivasan S."/>
            <person name="Lee J.-J."/>
        </authorList>
    </citation>
    <scope>NUCLEOTIDE SEQUENCE [LARGE SCALE GENOMIC DNA]</scope>
    <source>
        <strain evidence="9">LCS9</strain>
    </source>
</reference>
<feature type="transmembrane region" description="Helical" evidence="6">
    <location>
        <begin position="90"/>
        <end position="115"/>
    </location>
</feature>
<evidence type="ECO:0000313" key="8">
    <source>
        <dbReference type="EMBL" id="ANE53025.1"/>
    </source>
</evidence>
<dbReference type="EMBL" id="CP011390">
    <property type="protein sequence ID" value="ANE53025.1"/>
    <property type="molecule type" value="Genomic_DNA"/>
</dbReference>
<keyword evidence="4 6" id="KW-0472">Membrane</keyword>
<dbReference type="GO" id="GO:0022904">
    <property type="term" value="P:respiratory electron transport chain"/>
    <property type="evidence" value="ECO:0007669"/>
    <property type="project" value="InterPro"/>
</dbReference>
<feature type="transmembrane region" description="Helical" evidence="6">
    <location>
        <begin position="21"/>
        <end position="40"/>
    </location>
</feature>
<dbReference type="PROSITE" id="PS50253">
    <property type="entry name" value="COX3"/>
    <property type="match status" value="1"/>
</dbReference>
<dbReference type="RefSeq" id="WP_066408543.1">
    <property type="nucleotide sequence ID" value="NZ_CP011390.1"/>
</dbReference>
<keyword evidence="9" id="KW-1185">Reference proteome</keyword>
<evidence type="ECO:0000256" key="5">
    <source>
        <dbReference type="RuleBase" id="RU003376"/>
    </source>
</evidence>
<dbReference type="Proteomes" id="UP000077177">
    <property type="component" value="Chromosome"/>
</dbReference>
<keyword evidence="2 5" id="KW-0812">Transmembrane</keyword>
<name>A0A172U0Z8_9BACT</name>
<dbReference type="InterPro" id="IPR013833">
    <property type="entry name" value="Cyt_c_oxidase_su3_a-hlx"/>
</dbReference>
<evidence type="ECO:0000313" key="9">
    <source>
        <dbReference type="Proteomes" id="UP000077177"/>
    </source>
</evidence>
<dbReference type="InterPro" id="IPR035973">
    <property type="entry name" value="Cyt_c_oxidase_su3-like_sf"/>
</dbReference>
<evidence type="ECO:0000256" key="4">
    <source>
        <dbReference type="ARBA" id="ARBA00023136"/>
    </source>
</evidence>
<feature type="transmembrane region" description="Helical" evidence="6">
    <location>
        <begin position="60"/>
        <end position="78"/>
    </location>
</feature>
<evidence type="ECO:0000256" key="2">
    <source>
        <dbReference type="ARBA" id="ARBA00022692"/>
    </source>
</evidence>
<dbReference type="SUPFAM" id="SSF81452">
    <property type="entry name" value="Cytochrome c oxidase subunit III-like"/>
    <property type="match status" value="1"/>
</dbReference>
<sequence>MRLIKVSEDLNKHQPKRTNTETVALLLMGTLLLLFIPFIIELALTKSVAKNGAVFYVPGEFGLSTMAVLASTWGYSYAQRSKENDKPLNLKYALLAVLLLGLLFSGLQLLGWQHIFNKDMKAHNMHILMVVVAVHGIHFLIALGLVTALLIKIIRIKTAADTYIYFLNPRHQLFFKTTGQYWDFLGFLWVGLYIIMLLKTV</sequence>
<gene>
    <name evidence="8" type="ORF">SY85_23670</name>
</gene>
<dbReference type="GO" id="GO:0004129">
    <property type="term" value="F:cytochrome-c oxidase activity"/>
    <property type="evidence" value="ECO:0007669"/>
    <property type="project" value="InterPro"/>
</dbReference>